<reference evidence="2 3" key="1">
    <citation type="journal article" date="2016" name="Mol. Biol. Evol.">
        <title>Genome-Wide Survey of Gut Fungi (Harpellales) Reveals the First Horizontally Transferred Ubiquitin Gene from a Mosquito Host.</title>
        <authorList>
            <person name="Wang Y."/>
            <person name="White M.M."/>
            <person name="Kvist S."/>
            <person name="Moncalvo J.M."/>
        </authorList>
    </citation>
    <scope>NUCLEOTIDE SEQUENCE [LARGE SCALE GENOMIC DNA]</scope>
    <source>
        <strain evidence="2 3">ALG-7-W6</strain>
    </source>
</reference>
<proteinExistence type="predicted"/>
<organism evidence="2 3">
    <name type="scientific">Smittium mucronatum</name>
    <dbReference type="NCBI Taxonomy" id="133383"/>
    <lineage>
        <taxon>Eukaryota</taxon>
        <taxon>Fungi</taxon>
        <taxon>Fungi incertae sedis</taxon>
        <taxon>Zoopagomycota</taxon>
        <taxon>Kickxellomycotina</taxon>
        <taxon>Harpellomycetes</taxon>
        <taxon>Harpellales</taxon>
        <taxon>Legeriomycetaceae</taxon>
        <taxon>Smittium</taxon>
    </lineage>
</organism>
<dbReference type="PROSITE" id="PS50086">
    <property type="entry name" value="TBC_RABGAP"/>
    <property type="match status" value="1"/>
</dbReference>
<dbReference type="EMBL" id="LSSL01006813">
    <property type="protein sequence ID" value="OLY78271.1"/>
    <property type="molecule type" value="Genomic_DNA"/>
</dbReference>
<dbReference type="AlphaFoldDB" id="A0A1R0GMZ8"/>
<gene>
    <name evidence="2" type="ORF">AYI68_g7679</name>
</gene>
<dbReference type="InterPro" id="IPR035969">
    <property type="entry name" value="Rab-GAP_TBC_sf"/>
</dbReference>
<name>A0A1R0GMZ8_9FUNG</name>
<protein>
    <submittedName>
        <fullName evidence="2">GTPase-activating protein gyp1</fullName>
    </submittedName>
</protein>
<comment type="caution">
    <text evidence="2">The sequence shown here is derived from an EMBL/GenBank/DDBJ whole genome shotgun (WGS) entry which is preliminary data.</text>
</comment>
<evidence type="ECO:0000313" key="3">
    <source>
        <dbReference type="Proteomes" id="UP000187455"/>
    </source>
</evidence>
<dbReference type="Proteomes" id="UP000187455">
    <property type="component" value="Unassembled WGS sequence"/>
</dbReference>
<dbReference type="Gene3D" id="1.10.472.80">
    <property type="entry name" value="Ypt/Rab-GAP domain of gyp1p, domain 3"/>
    <property type="match status" value="1"/>
</dbReference>
<feature type="domain" description="Rab-GAP TBC" evidence="1">
    <location>
        <begin position="1"/>
        <end position="48"/>
    </location>
</feature>
<evidence type="ECO:0000313" key="2">
    <source>
        <dbReference type="EMBL" id="OLY78271.1"/>
    </source>
</evidence>
<dbReference type="STRING" id="133383.A0A1R0GMZ8"/>
<dbReference type="Pfam" id="PF00566">
    <property type="entry name" value="RabGAP-TBC"/>
    <property type="match status" value="1"/>
</dbReference>
<dbReference type="SUPFAM" id="SSF47923">
    <property type="entry name" value="Ypt/Rab-GAP domain of gyp1p"/>
    <property type="match status" value="1"/>
</dbReference>
<accession>A0A1R0GMZ8</accession>
<evidence type="ECO:0000259" key="1">
    <source>
        <dbReference type="PROSITE" id="PS50086"/>
    </source>
</evidence>
<sequence length="97" mass="11387">MLPELYSDLEEEEINFSEFVPQWLNFILAPQLALQNTLRLWDVYFSMNDFLEFHPFVCISILSSLKESLEDLEHSEIKSIILRLPELDISSVSIHCI</sequence>
<keyword evidence="3" id="KW-1185">Reference proteome</keyword>
<dbReference type="OrthoDB" id="27140at2759"/>
<dbReference type="InterPro" id="IPR000195">
    <property type="entry name" value="Rab-GAP-TBC_dom"/>
</dbReference>